<keyword evidence="5" id="KW-1185">Reference proteome</keyword>
<dbReference type="EMBL" id="FOOI01000029">
    <property type="protein sequence ID" value="SFH69353.1"/>
    <property type="molecule type" value="Genomic_DNA"/>
</dbReference>
<dbReference type="InterPro" id="IPR009826">
    <property type="entry name" value="DNA_circ_N"/>
</dbReference>
<dbReference type="AlphaFoldDB" id="A0A1I3C4M4"/>
<feature type="domain" description="DNA circulation N-terminal" evidence="1">
    <location>
        <begin position="21"/>
        <end position="74"/>
    </location>
</feature>
<evidence type="ECO:0000313" key="3">
    <source>
        <dbReference type="EMBL" id="SFH69353.1"/>
    </source>
</evidence>
<sequence>MAVQLGPVSLDHLTDVRVRDRARVARHAVPALNGDLIQQLGRSSVELRLTGSFFGPDAATQLAALREAFRSEQQLDLLADAAADGYVANVVVTGLDVTQQAGHVDRFDYRIQLLEYVRPPAPTSLDALQGIDTGLASEAAGYLDDVQDGLAQVAQLTALTQIAGFGDPTAKAPAMLTGYQEAGGGRTEPATTIRDLLSSGG</sequence>
<proteinExistence type="predicted"/>
<dbReference type="RefSeq" id="WP_092890509.1">
    <property type="nucleotide sequence ID" value="NZ_FOOI01000029.1"/>
</dbReference>
<reference evidence="2 5" key="2">
    <citation type="submission" date="2020-07" db="EMBL/GenBank/DDBJ databases">
        <title>Sequencing the genomes of 1000 actinobacteria strains.</title>
        <authorList>
            <person name="Klenk H.-P."/>
        </authorList>
    </citation>
    <scope>NUCLEOTIDE SEQUENCE [LARGE SCALE GENOMIC DNA]</scope>
    <source>
        <strain evidence="2 5">DSM 45117</strain>
    </source>
</reference>
<gene>
    <name evidence="2" type="ORF">FHR37_004251</name>
    <name evidence="3" type="ORF">SAMN05421678_12911</name>
</gene>
<accession>A0A1I3C4M4</accession>
<evidence type="ECO:0000259" key="1">
    <source>
        <dbReference type="Pfam" id="PF07157"/>
    </source>
</evidence>
<dbReference type="STRING" id="504797.SAMN05421678_12911"/>
<dbReference type="EMBL" id="JACBZA010000001">
    <property type="protein sequence ID" value="NYH85400.1"/>
    <property type="molecule type" value="Genomic_DNA"/>
</dbReference>
<protein>
    <submittedName>
        <fullName evidence="3">DNA circularisation protein N-terminus</fullName>
    </submittedName>
</protein>
<evidence type="ECO:0000313" key="2">
    <source>
        <dbReference type="EMBL" id="NYH85400.1"/>
    </source>
</evidence>
<name>A0A1I3C4M4_9ACTN</name>
<dbReference type="Pfam" id="PF07157">
    <property type="entry name" value="DNA_circ_N"/>
    <property type="match status" value="1"/>
</dbReference>
<reference evidence="3 4" key="1">
    <citation type="submission" date="2016-10" db="EMBL/GenBank/DDBJ databases">
        <authorList>
            <person name="de Groot N.N."/>
        </authorList>
    </citation>
    <scope>NUCLEOTIDE SEQUENCE [LARGE SCALE GENOMIC DNA]</scope>
    <source>
        <strain evidence="3 4">CPCC 202808</strain>
    </source>
</reference>
<dbReference type="Proteomes" id="UP000199052">
    <property type="component" value="Unassembled WGS sequence"/>
</dbReference>
<dbReference type="OrthoDB" id="4826395at2"/>
<organism evidence="3 4">
    <name type="scientific">Actinopolymorpha cephalotaxi</name>
    <dbReference type="NCBI Taxonomy" id="504797"/>
    <lineage>
        <taxon>Bacteria</taxon>
        <taxon>Bacillati</taxon>
        <taxon>Actinomycetota</taxon>
        <taxon>Actinomycetes</taxon>
        <taxon>Propionibacteriales</taxon>
        <taxon>Actinopolymorphaceae</taxon>
        <taxon>Actinopolymorpha</taxon>
    </lineage>
</organism>
<evidence type="ECO:0000313" key="4">
    <source>
        <dbReference type="Proteomes" id="UP000199052"/>
    </source>
</evidence>
<dbReference type="Proteomes" id="UP000533017">
    <property type="component" value="Unassembled WGS sequence"/>
</dbReference>
<evidence type="ECO:0000313" key="5">
    <source>
        <dbReference type="Proteomes" id="UP000533017"/>
    </source>
</evidence>